<proteinExistence type="predicted"/>
<comment type="caution">
    <text evidence="2">The sequence shown here is derived from an EMBL/GenBank/DDBJ whole genome shotgun (WGS) entry which is preliminary data.</text>
</comment>
<dbReference type="Proteomes" id="UP000818323">
    <property type="component" value="Unassembled WGS sequence"/>
</dbReference>
<protein>
    <submittedName>
        <fullName evidence="2">Uncharacterized protein</fullName>
    </submittedName>
</protein>
<keyword evidence="3" id="KW-1185">Reference proteome</keyword>
<gene>
    <name evidence="2" type="ORF">GR303_08840</name>
</gene>
<sequence length="113" mass="12838">MPELIDETDGTPEWAKRMFRRLRAVRTGVFLIFLIVGLPIMCGYQIYQALMAGQVWRLTLRRSSEAVRYAEEPVQFILGLALAVGLLIVWGVGLAVYHRVRKVPAHFRRPAGS</sequence>
<feature type="transmembrane region" description="Helical" evidence="1">
    <location>
        <begin position="24"/>
        <end position="47"/>
    </location>
</feature>
<feature type="transmembrane region" description="Helical" evidence="1">
    <location>
        <begin position="76"/>
        <end position="97"/>
    </location>
</feature>
<evidence type="ECO:0000313" key="3">
    <source>
        <dbReference type="Proteomes" id="UP000818323"/>
    </source>
</evidence>
<accession>A0ABW9YVN2</accession>
<keyword evidence="1" id="KW-0472">Membrane</keyword>
<dbReference type="EMBL" id="JAAAXJ010000003">
    <property type="protein sequence ID" value="NBJ24459.1"/>
    <property type="molecule type" value="Genomic_DNA"/>
</dbReference>
<dbReference type="RefSeq" id="WP_161722321.1">
    <property type="nucleotide sequence ID" value="NZ_JAAAXI010000004.1"/>
</dbReference>
<evidence type="ECO:0000256" key="1">
    <source>
        <dbReference type="SAM" id="Phobius"/>
    </source>
</evidence>
<evidence type="ECO:0000313" key="2">
    <source>
        <dbReference type="EMBL" id="NBJ24459.1"/>
    </source>
</evidence>
<keyword evidence="1" id="KW-0812">Transmembrane</keyword>
<name>A0ABW9YVN2_9HYPH</name>
<reference evidence="2 3" key="1">
    <citation type="submission" date="2020-01" db="EMBL/GenBank/DDBJ databases">
        <title>Microvirga sp. nov., an arsenate reduction bacterium isolated from Tibet hotspring sediments.</title>
        <authorList>
            <person name="Yuan C.-G."/>
        </authorList>
    </citation>
    <scope>NUCLEOTIDE SEQUENCE [LARGE SCALE GENOMIC DNA]</scope>
    <source>
        <strain evidence="2 3">SYSU G3D203</strain>
    </source>
</reference>
<organism evidence="2 3">
    <name type="scientific">Microvirga arsenatis</name>
    <dbReference type="NCBI Taxonomy" id="2692265"/>
    <lineage>
        <taxon>Bacteria</taxon>
        <taxon>Pseudomonadati</taxon>
        <taxon>Pseudomonadota</taxon>
        <taxon>Alphaproteobacteria</taxon>
        <taxon>Hyphomicrobiales</taxon>
        <taxon>Methylobacteriaceae</taxon>
        <taxon>Microvirga</taxon>
    </lineage>
</organism>
<keyword evidence="1" id="KW-1133">Transmembrane helix</keyword>